<dbReference type="AlphaFoldDB" id="A0A182VPQ6"/>
<name>A0A182VPQ6_9DIPT</name>
<organism evidence="1 2">
    <name type="scientific">Anopheles minimus</name>
    <dbReference type="NCBI Taxonomy" id="112268"/>
    <lineage>
        <taxon>Eukaryota</taxon>
        <taxon>Metazoa</taxon>
        <taxon>Ecdysozoa</taxon>
        <taxon>Arthropoda</taxon>
        <taxon>Hexapoda</taxon>
        <taxon>Insecta</taxon>
        <taxon>Pterygota</taxon>
        <taxon>Neoptera</taxon>
        <taxon>Endopterygota</taxon>
        <taxon>Diptera</taxon>
        <taxon>Nematocera</taxon>
        <taxon>Culicoidea</taxon>
        <taxon>Culicidae</taxon>
        <taxon>Anophelinae</taxon>
        <taxon>Anopheles</taxon>
    </lineage>
</organism>
<dbReference type="Proteomes" id="UP000075920">
    <property type="component" value="Unassembled WGS sequence"/>
</dbReference>
<sequence>MNALRKDCMNHVKKEAGEKLGKPERQNHQLWMEHMKCSFLNRTVRSSSASDSICERIDFNDINTWKVQQCSGSPREIFRLRAYASSPLFQPFRESVTYFLSNDVRGISCTESINSFYMNAFTEIRMIYQLMFRNPCLLTLMVYDLDTMDQYGEPLLAQNWTTRAQTSTWSLFVGKVEREIRRARIQLQADMSADGELAIDNFHYYTHNYHHYYDSYYYPAPFHYHHNFDFTYCYNDAYFYYNSFHDYHYSYNDNLSAIHHDFV</sequence>
<keyword evidence="2" id="KW-1185">Reference proteome</keyword>
<dbReference type="EnsemblMetazoa" id="AMIN000035-RA">
    <property type="protein sequence ID" value="AMIN000035-PA"/>
    <property type="gene ID" value="AMIN000035"/>
</dbReference>
<evidence type="ECO:0000313" key="2">
    <source>
        <dbReference type="Proteomes" id="UP000075920"/>
    </source>
</evidence>
<reference evidence="2" key="1">
    <citation type="submission" date="2013-03" db="EMBL/GenBank/DDBJ databases">
        <title>The Genome Sequence of Anopheles minimus MINIMUS1.</title>
        <authorList>
            <consortium name="The Broad Institute Genomics Platform"/>
            <person name="Neafsey D.E."/>
            <person name="Walton C."/>
            <person name="Walker B."/>
            <person name="Young S.K."/>
            <person name="Zeng Q."/>
            <person name="Gargeya S."/>
            <person name="Fitzgerald M."/>
            <person name="Haas B."/>
            <person name="Abouelleil A."/>
            <person name="Allen A.W."/>
            <person name="Alvarado L."/>
            <person name="Arachchi H.M."/>
            <person name="Berlin A.M."/>
            <person name="Chapman S.B."/>
            <person name="Gainer-Dewar J."/>
            <person name="Goldberg J."/>
            <person name="Griggs A."/>
            <person name="Gujja S."/>
            <person name="Hansen M."/>
            <person name="Howarth C."/>
            <person name="Imamovic A."/>
            <person name="Ireland A."/>
            <person name="Larimer J."/>
            <person name="McCowan C."/>
            <person name="Murphy C."/>
            <person name="Pearson M."/>
            <person name="Poon T.W."/>
            <person name="Priest M."/>
            <person name="Roberts A."/>
            <person name="Saif S."/>
            <person name="Shea T."/>
            <person name="Sisk P."/>
            <person name="Sykes S."/>
            <person name="Wortman J."/>
            <person name="Nusbaum C."/>
            <person name="Birren B."/>
        </authorList>
    </citation>
    <scope>NUCLEOTIDE SEQUENCE [LARGE SCALE GENOMIC DNA]</scope>
    <source>
        <strain evidence="2">MINIMUS1</strain>
    </source>
</reference>
<proteinExistence type="predicted"/>
<reference evidence="1" key="2">
    <citation type="submission" date="2020-05" db="UniProtKB">
        <authorList>
            <consortium name="EnsemblMetazoa"/>
        </authorList>
    </citation>
    <scope>IDENTIFICATION</scope>
    <source>
        <strain evidence="1">MINIMUS1</strain>
    </source>
</reference>
<protein>
    <submittedName>
        <fullName evidence="1">Uncharacterized protein</fullName>
    </submittedName>
</protein>
<dbReference type="VEuPathDB" id="VectorBase:AMIN000035"/>
<evidence type="ECO:0000313" key="1">
    <source>
        <dbReference type="EnsemblMetazoa" id="AMIN000035-PA"/>
    </source>
</evidence>
<accession>A0A182VPQ6</accession>